<dbReference type="GO" id="GO:0005615">
    <property type="term" value="C:extracellular space"/>
    <property type="evidence" value="ECO:0007669"/>
    <property type="project" value="TreeGrafter"/>
</dbReference>
<dbReference type="FunFam" id="3.40.50.1820:FF:000029">
    <property type="entry name" value="Acetylcholinesterase"/>
    <property type="match status" value="1"/>
</dbReference>
<dbReference type="InterPro" id="IPR050654">
    <property type="entry name" value="AChE-related_enzymes"/>
</dbReference>
<feature type="active site" description="Acyl-ester intermediate" evidence="5">
    <location>
        <position position="211"/>
    </location>
</feature>
<dbReference type="InterPro" id="IPR019819">
    <property type="entry name" value="Carboxylesterase_B_CS"/>
</dbReference>
<organism evidence="8 9">
    <name type="scientific">Octopus sinensis</name>
    <name type="common">East Asian common octopus</name>
    <dbReference type="NCBI Taxonomy" id="2607531"/>
    <lineage>
        <taxon>Eukaryota</taxon>
        <taxon>Metazoa</taxon>
        <taxon>Spiralia</taxon>
        <taxon>Lophotrochozoa</taxon>
        <taxon>Mollusca</taxon>
        <taxon>Cephalopoda</taxon>
        <taxon>Coleoidea</taxon>
        <taxon>Octopodiformes</taxon>
        <taxon>Octopoda</taxon>
        <taxon>Incirrata</taxon>
        <taxon>Octopodidae</taxon>
        <taxon>Octopus</taxon>
    </lineage>
</organism>
<evidence type="ECO:0000256" key="1">
    <source>
        <dbReference type="ARBA" id="ARBA00005964"/>
    </source>
</evidence>
<evidence type="ECO:0000313" key="8">
    <source>
        <dbReference type="Proteomes" id="UP000515154"/>
    </source>
</evidence>
<dbReference type="PANTHER" id="PTHR43918">
    <property type="entry name" value="ACETYLCHOLINESTERASE"/>
    <property type="match status" value="1"/>
</dbReference>
<dbReference type="PANTHER" id="PTHR43918:SF12">
    <property type="entry name" value="ACETYLCHOLINESTERASE 1"/>
    <property type="match status" value="1"/>
</dbReference>
<dbReference type="InterPro" id="IPR002018">
    <property type="entry name" value="CarbesteraseB"/>
</dbReference>
<dbReference type="Proteomes" id="UP000515154">
    <property type="component" value="Unplaced"/>
</dbReference>
<dbReference type="Gene3D" id="3.40.50.1820">
    <property type="entry name" value="alpha/beta hydrolase"/>
    <property type="match status" value="1"/>
</dbReference>
<keyword evidence="6" id="KW-0732">Signal</keyword>
<dbReference type="InterPro" id="IPR000997">
    <property type="entry name" value="Cholinesterase"/>
</dbReference>
<evidence type="ECO:0000256" key="3">
    <source>
        <dbReference type="ARBA" id="ARBA00022801"/>
    </source>
</evidence>
<dbReference type="CDD" id="cd00312">
    <property type="entry name" value="Esterase_lipase"/>
    <property type="match status" value="1"/>
</dbReference>
<dbReference type="Pfam" id="PF00135">
    <property type="entry name" value="COesterase"/>
    <property type="match status" value="1"/>
</dbReference>
<dbReference type="PROSITE" id="PS00122">
    <property type="entry name" value="CARBOXYLESTERASE_B_1"/>
    <property type="match status" value="1"/>
</dbReference>
<dbReference type="SUPFAM" id="SSF53474">
    <property type="entry name" value="alpha/beta-Hydrolases"/>
    <property type="match status" value="1"/>
</dbReference>
<proteinExistence type="inferred from homology"/>
<dbReference type="PRINTS" id="PR00878">
    <property type="entry name" value="CHOLNESTRASE"/>
</dbReference>
<dbReference type="EC" id="3.1.1.-" evidence="6"/>
<feature type="active site" description="Charge relay system" evidence="5">
    <location>
        <position position="340"/>
    </location>
</feature>
<reference evidence="9" key="1">
    <citation type="submission" date="2025-08" db="UniProtKB">
        <authorList>
            <consortium name="RefSeq"/>
        </authorList>
    </citation>
    <scope>IDENTIFICATION</scope>
</reference>
<keyword evidence="3 6" id="KW-0378">Hydrolase</keyword>
<evidence type="ECO:0000256" key="5">
    <source>
        <dbReference type="PIRSR" id="PIRSR600997-1"/>
    </source>
</evidence>
<sequence length="575" mass="65226">MGTFFLLHLIFGTNEGLPRVETDNGTVEGLTTLHLNKEIDKFLGIPFAKPPINELRFQRPIPPDNWTGVFEAKKLPNSCVQGIDKNFGRFQGVEMWNANTNRSEDCLYLNIWRPKGTKESLPVMVWIYGGGFYSGTSTLEVYDGTTLAATENIVVVTFNYRIGMLGFIALGHPQADGNGGLFDQLLAMKWVKNNIANFGGDPTRITIYGESAGAASVSIHLVSKLSRPYYSRAILGSGASTSSWAVVPYDEIKRRSLLVAIKYLNCPAKIDQIELILNCLIRIKDPMLIAKYEFYVVDGISQFPFVPVIDGHFLTKHPSKSFALGDFKDCPLLMGTVKNEGNYFIVYESLKTYNILNGSDLDAANFSWTMSNLFYYYPIYPFVSSILITDLIKFFYSPWNNPQPSNIDYRSAIDAAVGDCYFICGLNIISEAYSDRGLPVYYYRFWHRSSASTWPEWMGVIHGDELIYTFGVPLTQIDKYLLEEVELSKRMLRYWGNFLRSGLIIFFGFFRDPNKPNNIVSNQLLSYWPPQTSLDKKYIFLKTTTDSTVQMIGTNPRSYQCAFWNSFMPKFASSI</sequence>
<protein>
    <recommendedName>
        <fullName evidence="6">Carboxylic ester hydrolase</fullName>
        <ecNumber evidence="6">3.1.1.-</ecNumber>
    </recommendedName>
</protein>
<feature type="active site" description="Charge relay system" evidence="5">
    <location>
        <position position="462"/>
    </location>
</feature>
<keyword evidence="2" id="KW-0719">Serine esterase</keyword>
<dbReference type="GO" id="GO:0003990">
    <property type="term" value="F:acetylcholinesterase activity"/>
    <property type="evidence" value="ECO:0007669"/>
    <property type="project" value="TreeGrafter"/>
</dbReference>
<dbReference type="RefSeq" id="XP_029655910.1">
    <property type="nucleotide sequence ID" value="XM_029800050.1"/>
</dbReference>
<dbReference type="GO" id="GO:0006581">
    <property type="term" value="P:acetylcholine catabolic process"/>
    <property type="evidence" value="ECO:0007669"/>
    <property type="project" value="TreeGrafter"/>
</dbReference>
<evidence type="ECO:0000256" key="4">
    <source>
        <dbReference type="ARBA" id="ARBA00023157"/>
    </source>
</evidence>
<dbReference type="AlphaFoldDB" id="A0A6P7U0Z9"/>
<dbReference type="GO" id="GO:0019695">
    <property type="term" value="P:choline metabolic process"/>
    <property type="evidence" value="ECO:0007669"/>
    <property type="project" value="TreeGrafter"/>
</dbReference>
<keyword evidence="4" id="KW-1015">Disulfide bond</keyword>
<keyword evidence="8" id="KW-1185">Reference proteome</keyword>
<evidence type="ECO:0000313" key="9">
    <source>
        <dbReference type="RefSeq" id="XP_029655910.1"/>
    </source>
</evidence>
<dbReference type="GO" id="GO:0005886">
    <property type="term" value="C:plasma membrane"/>
    <property type="evidence" value="ECO:0007669"/>
    <property type="project" value="TreeGrafter"/>
</dbReference>
<dbReference type="InterPro" id="IPR019826">
    <property type="entry name" value="Carboxylesterase_B_AS"/>
</dbReference>
<evidence type="ECO:0000259" key="7">
    <source>
        <dbReference type="Pfam" id="PF00135"/>
    </source>
</evidence>
<feature type="domain" description="Carboxylesterase type B" evidence="7">
    <location>
        <begin position="18"/>
        <end position="564"/>
    </location>
</feature>
<dbReference type="KEGG" id="osn:115229743"/>
<evidence type="ECO:0000256" key="2">
    <source>
        <dbReference type="ARBA" id="ARBA00022487"/>
    </source>
</evidence>
<feature type="signal peptide" evidence="6">
    <location>
        <begin position="1"/>
        <end position="16"/>
    </location>
</feature>
<feature type="chain" id="PRO_5028522087" description="Carboxylic ester hydrolase" evidence="6">
    <location>
        <begin position="17"/>
        <end position="575"/>
    </location>
</feature>
<accession>A0A6P7U0Z9</accession>
<dbReference type="InterPro" id="IPR029058">
    <property type="entry name" value="AB_hydrolase_fold"/>
</dbReference>
<name>A0A6P7U0Z9_9MOLL</name>
<dbReference type="PROSITE" id="PS00941">
    <property type="entry name" value="CARBOXYLESTERASE_B_2"/>
    <property type="match status" value="1"/>
</dbReference>
<comment type="similarity">
    <text evidence="1 6">Belongs to the type-B carboxylesterase/lipase family.</text>
</comment>
<evidence type="ECO:0000256" key="6">
    <source>
        <dbReference type="RuleBase" id="RU361235"/>
    </source>
</evidence>
<gene>
    <name evidence="9" type="primary">LOC115229743</name>
</gene>